<sequence length="319" mass="36086">MKKILPKLLYPPLERNSNDENELFLESGAQEKDSFGRGEPRRPWIGLAIWAGATVANIALFFLSLATFHAGLSNSECDCSPKAMNEYSPIFDQINVTLTTTHFNNTFWPDQVPSIFQQRPSPEVDAAWSRISGAQAVTITEAEARRLGLDPRTLWPMPESILPPSSRQPSPSLSPSREKHYMAMPDVFHQTHCLNQMRRSFFPEYYGDLRAKYSSPSHEFPFEDHFLHCQYLLLNVLTCHADLEMVTFNKVKGTEGPFPNFAVDRKCKNFHDVLDWKERNQVVLPDGTELGDFVPGEIVEVDPTGLSVPWSASTKGRGK</sequence>
<evidence type="ECO:0000313" key="4">
    <source>
        <dbReference type="Proteomes" id="UP001201980"/>
    </source>
</evidence>
<name>A0AAD5WPQ4_9PEZI</name>
<dbReference type="InterPro" id="IPR021765">
    <property type="entry name" value="UstYa-like"/>
</dbReference>
<dbReference type="Pfam" id="PF11807">
    <property type="entry name" value="UstYa"/>
    <property type="match status" value="1"/>
</dbReference>
<dbReference type="PANTHER" id="PTHR33365:SF14">
    <property type="entry name" value="TAT PATHWAY SIGNAL SEQUENCE"/>
    <property type="match status" value="1"/>
</dbReference>
<proteinExistence type="inferred from homology"/>
<protein>
    <recommendedName>
        <fullName evidence="5">Tat pathway signal sequence</fullName>
    </recommendedName>
</protein>
<gene>
    <name evidence="3" type="ORF">MKZ38_007556</name>
</gene>
<dbReference type="GO" id="GO:0043386">
    <property type="term" value="P:mycotoxin biosynthetic process"/>
    <property type="evidence" value="ECO:0007669"/>
    <property type="project" value="InterPro"/>
</dbReference>
<dbReference type="EMBL" id="JAKWBI020000497">
    <property type="protein sequence ID" value="KAJ2894416.1"/>
    <property type="molecule type" value="Genomic_DNA"/>
</dbReference>
<keyword evidence="2" id="KW-1133">Transmembrane helix</keyword>
<dbReference type="AlphaFoldDB" id="A0AAD5WPQ4"/>
<organism evidence="3 4">
    <name type="scientific">Zalerion maritima</name>
    <dbReference type="NCBI Taxonomy" id="339359"/>
    <lineage>
        <taxon>Eukaryota</taxon>
        <taxon>Fungi</taxon>
        <taxon>Dikarya</taxon>
        <taxon>Ascomycota</taxon>
        <taxon>Pezizomycotina</taxon>
        <taxon>Sordariomycetes</taxon>
        <taxon>Lulworthiomycetidae</taxon>
        <taxon>Lulworthiales</taxon>
        <taxon>Lulworthiaceae</taxon>
        <taxon>Zalerion</taxon>
    </lineage>
</organism>
<dbReference type="PANTHER" id="PTHR33365">
    <property type="entry name" value="YALI0B05434P"/>
    <property type="match status" value="1"/>
</dbReference>
<accession>A0AAD5WPQ4</accession>
<evidence type="ECO:0000256" key="1">
    <source>
        <dbReference type="ARBA" id="ARBA00035112"/>
    </source>
</evidence>
<evidence type="ECO:0000313" key="3">
    <source>
        <dbReference type="EMBL" id="KAJ2894416.1"/>
    </source>
</evidence>
<evidence type="ECO:0000256" key="2">
    <source>
        <dbReference type="SAM" id="Phobius"/>
    </source>
</evidence>
<keyword evidence="4" id="KW-1185">Reference proteome</keyword>
<reference evidence="3" key="1">
    <citation type="submission" date="2022-07" db="EMBL/GenBank/DDBJ databases">
        <title>Draft genome sequence of Zalerion maritima ATCC 34329, a (micro)plastics degrading marine fungus.</title>
        <authorList>
            <person name="Paco A."/>
            <person name="Goncalves M.F.M."/>
            <person name="Rocha-Santos T.A.P."/>
            <person name="Alves A."/>
        </authorList>
    </citation>
    <scope>NUCLEOTIDE SEQUENCE</scope>
    <source>
        <strain evidence="3">ATCC 34329</strain>
    </source>
</reference>
<keyword evidence="2" id="KW-0812">Transmembrane</keyword>
<feature type="transmembrane region" description="Helical" evidence="2">
    <location>
        <begin position="47"/>
        <end position="72"/>
    </location>
</feature>
<comment type="similarity">
    <text evidence="1">Belongs to the ustYa family.</text>
</comment>
<evidence type="ECO:0008006" key="5">
    <source>
        <dbReference type="Google" id="ProtNLM"/>
    </source>
</evidence>
<comment type="caution">
    <text evidence="3">The sequence shown here is derived from an EMBL/GenBank/DDBJ whole genome shotgun (WGS) entry which is preliminary data.</text>
</comment>
<keyword evidence="2" id="KW-0472">Membrane</keyword>
<dbReference type="Proteomes" id="UP001201980">
    <property type="component" value="Unassembled WGS sequence"/>
</dbReference>